<reference evidence="11 12" key="1">
    <citation type="journal article" date="2024" name="Science">
        <title>Giant polyketide synthase enzymes in the biosynthesis of giant marine polyether toxins.</title>
        <authorList>
            <person name="Fallon T.R."/>
            <person name="Shende V.V."/>
            <person name="Wierzbicki I.H."/>
            <person name="Pendleton A.L."/>
            <person name="Watervoot N.F."/>
            <person name="Auber R.P."/>
            <person name="Gonzalez D.J."/>
            <person name="Wisecaver J.H."/>
            <person name="Moore B.S."/>
        </authorList>
    </citation>
    <scope>NUCLEOTIDE SEQUENCE [LARGE SCALE GENOMIC DNA]</scope>
    <source>
        <strain evidence="11 12">12B1</strain>
    </source>
</reference>
<dbReference type="PANTHER" id="PTHR11214:SF351">
    <property type="entry name" value="BETA-1,3-GALACTOSYLTRANSFERASE PVG3"/>
    <property type="match status" value="1"/>
</dbReference>
<comment type="subcellular location">
    <subcellularLocation>
        <location evidence="1 10">Golgi apparatus membrane</location>
        <topology evidence="1 10">Single-pass type II membrane protein</topology>
    </subcellularLocation>
</comment>
<evidence type="ECO:0000256" key="10">
    <source>
        <dbReference type="RuleBase" id="RU363063"/>
    </source>
</evidence>
<protein>
    <recommendedName>
        <fullName evidence="10">Hexosyltransferase</fullName>
        <ecNumber evidence="10">2.4.1.-</ecNumber>
    </recommendedName>
</protein>
<gene>
    <name evidence="11" type="ORF">AB1Y20_015459</name>
</gene>
<evidence type="ECO:0000256" key="2">
    <source>
        <dbReference type="ARBA" id="ARBA00008661"/>
    </source>
</evidence>
<evidence type="ECO:0000256" key="3">
    <source>
        <dbReference type="ARBA" id="ARBA00022676"/>
    </source>
</evidence>
<evidence type="ECO:0000313" key="12">
    <source>
        <dbReference type="Proteomes" id="UP001515480"/>
    </source>
</evidence>
<proteinExistence type="inferred from homology"/>
<evidence type="ECO:0000256" key="7">
    <source>
        <dbReference type="ARBA" id="ARBA00022989"/>
    </source>
</evidence>
<dbReference type="EMBL" id="JBGBPQ010000003">
    <property type="protein sequence ID" value="KAL1526763.1"/>
    <property type="molecule type" value="Genomic_DNA"/>
</dbReference>
<keyword evidence="6" id="KW-0735">Signal-anchor</keyword>
<keyword evidence="7" id="KW-1133">Transmembrane helix</keyword>
<evidence type="ECO:0000256" key="9">
    <source>
        <dbReference type="ARBA" id="ARBA00023136"/>
    </source>
</evidence>
<accession>A0AB34K0S6</accession>
<dbReference type="EC" id="2.4.1.-" evidence="10"/>
<keyword evidence="5" id="KW-0812">Transmembrane</keyword>
<dbReference type="Proteomes" id="UP001515480">
    <property type="component" value="Unassembled WGS sequence"/>
</dbReference>
<evidence type="ECO:0000256" key="8">
    <source>
        <dbReference type="ARBA" id="ARBA00023034"/>
    </source>
</evidence>
<keyword evidence="12" id="KW-1185">Reference proteome</keyword>
<keyword evidence="8 10" id="KW-0333">Golgi apparatus</keyword>
<comment type="caution">
    <text evidence="11">The sequence shown here is derived from an EMBL/GenBank/DDBJ whole genome shotgun (WGS) entry which is preliminary data.</text>
</comment>
<dbReference type="Gene3D" id="3.90.550.50">
    <property type="match status" value="1"/>
</dbReference>
<evidence type="ECO:0000256" key="5">
    <source>
        <dbReference type="ARBA" id="ARBA00022692"/>
    </source>
</evidence>
<evidence type="ECO:0000256" key="1">
    <source>
        <dbReference type="ARBA" id="ARBA00004323"/>
    </source>
</evidence>
<comment type="similarity">
    <text evidence="2 10">Belongs to the glycosyltransferase 31 family.</text>
</comment>
<keyword evidence="4" id="KW-0808">Transferase</keyword>
<dbReference type="PANTHER" id="PTHR11214">
    <property type="entry name" value="BETA-1,3-N-ACETYLGLUCOSAMINYLTRANSFERASE"/>
    <property type="match status" value="1"/>
</dbReference>
<dbReference type="GO" id="GO:0016758">
    <property type="term" value="F:hexosyltransferase activity"/>
    <property type="evidence" value="ECO:0007669"/>
    <property type="project" value="InterPro"/>
</dbReference>
<evidence type="ECO:0000256" key="4">
    <source>
        <dbReference type="ARBA" id="ARBA00022679"/>
    </source>
</evidence>
<name>A0AB34K0S6_PRYPA</name>
<dbReference type="InterPro" id="IPR002659">
    <property type="entry name" value="Glyco_trans_31"/>
</dbReference>
<dbReference type="GO" id="GO:0000139">
    <property type="term" value="C:Golgi membrane"/>
    <property type="evidence" value="ECO:0007669"/>
    <property type="project" value="UniProtKB-SubCell"/>
</dbReference>
<sequence>MPSPPCTATPCAAPLIALGVLSAQSNLPRRLGIRQSWGRYEDVQSGRVLLRFVIGVTGDEVGSTIEALRVEAAENPDVQLLNVRITGRKLGPMHTTFAWLQHSTSTLPCSSAAYVAKLDDDCYINVPELVQHLTLLQHLPMVYYGIFYYSTWLHTGYRHFASGYDPRALKWQGGECMRSGNCSSPFPFAAAPAQVLSIDLAAAIAASPLAYDYTTSSLDILSDPKQNASSTFASEDVWIGYAIHDLLPSSVDPYLSRFCLGQRDNYSEADIRVPRGSML</sequence>
<keyword evidence="3 10" id="KW-0328">Glycosyltransferase</keyword>
<keyword evidence="9" id="KW-0472">Membrane</keyword>
<dbReference type="AlphaFoldDB" id="A0AB34K0S6"/>
<organism evidence="11 12">
    <name type="scientific">Prymnesium parvum</name>
    <name type="common">Toxic golden alga</name>
    <dbReference type="NCBI Taxonomy" id="97485"/>
    <lineage>
        <taxon>Eukaryota</taxon>
        <taxon>Haptista</taxon>
        <taxon>Haptophyta</taxon>
        <taxon>Prymnesiophyceae</taxon>
        <taxon>Prymnesiales</taxon>
        <taxon>Prymnesiaceae</taxon>
        <taxon>Prymnesium</taxon>
    </lineage>
</organism>
<evidence type="ECO:0000313" key="11">
    <source>
        <dbReference type="EMBL" id="KAL1526763.1"/>
    </source>
</evidence>
<dbReference type="Pfam" id="PF01762">
    <property type="entry name" value="Galactosyl_T"/>
    <property type="match status" value="1"/>
</dbReference>
<evidence type="ECO:0000256" key="6">
    <source>
        <dbReference type="ARBA" id="ARBA00022968"/>
    </source>
</evidence>